<dbReference type="InterPro" id="IPR003594">
    <property type="entry name" value="HATPase_dom"/>
</dbReference>
<reference evidence="9 10" key="1">
    <citation type="submission" date="2024-11" db="EMBL/GenBank/DDBJ databases">
        <title>The Natural Products Discovery Center: Release of the First 8490 Sequenced Strains for Exploring Actinobacteria Biosynthetic Diversity.</title>
        <authorList>
            <person name="Kalkreuter E."/>
            <person name="Kautsar S.A."/>
            <person name="Yang D."/>
            <person name="Bader C.D."/>
            <person name="Teijaro C.N."/>
            <person name="Fluegel L."/>
            <person name="Davis C.M."/>
            <person name="Simpson J.R."/>
            <person name="Lauterbach L."/>
            <person name="Steele A.D."/>
            <person name="Gui C."/>
            <person name="Meng S."/>
            <person name="Li G."/>
            <person name="Viehrig K."/>
            <person name="Ye F."/>
            <person name="Su P."/>
            <person name="Kiefer A.F."/>
            <person name="Nichols A."/>
            <person name="Cepeda A.J."/>
            <person name="Yan W."/>
            <person name="Fan B."/>
            <person name="Jiang Y."/>
            <person name="Adhikari A."/>
            <person name="Zheng C.-J."/>
            <person name="Schuster L."/>
            <person name="Cowan T.M."/>
            <person name="Smanski M.J."/>
            <person name="Chevrette M.G."/>
            <person name="De Carvalho L.P.S."/>
            <person name="Shen B."/>
        </authorList>
    </citation>
    <scope>NUCLEOTIDE SEQUENCE [LARGE SCALE GENOMIC DNA]</scope>
    <source>
        <strain evidence="9 10">NPDC078403</strain>
    </source>
</reference>
<evidence type="ECO:0000313" key="9">
    <source>
        <dbReference type="EMBL" id="MFK3862420.1"/>
    </source>
</evidence>
<evidence type="ECO:0000256" key="3">
    <source>
        <dbReference type="ARBA" id="ARBA00012438"/>
    </source>
</evidence>
<dbReference type="PROSITE" id="PS50109">
    <property type="entry name" value="HIS_KIN"/>
    <property type="match status" value="1"/>
</dbReference>
<dbReference type="InterPro" id="IPR029151">
    <property type="entry name" value="Sensor-like_sf"/>
</dbReference>
<evidence type="ECO:0000256" key="1">
    <source>
        <dbReference type="ARBA" id="ARBA00000085"/>
    </source>
</evidence>
<dbReference type="Gene3D" id="3.30.450.20">
    <property type="entry name" value="PAS domain"/>
    <property type="match status" value="2"/>
</dbReference>
<dbReference type="Gene3D" id="1.10.287.130">
    <property type="match status" value="1"/>
</dbReference>
<dbReference type="EC" id="2.7.13.3" evidence="3"/>
<feature type="transmembrane region" description="Helical" evidence="7">
    <location>
        <begin position="15"/>
        <end position="34"/>
    </location>
</feature>
<keyword evidence="9" id="KW-0418">Kinase</keyword>
<feature type="domain" description="Histidine kinase" evidence="8">
    <location>
        <begin position="404"/>
        <end position="639"/>
    </location>
</feature>
<organism evidence="9 10">
    <name type="scientific">Pseudoalteromonas rhizosphaerae</name>
    <dbReference type="NCBI Taxonomy" id="2518973"/>
    <lineage>
        <taxon>Bacteria</taxon>
        <taxon>Pseudomonadati</taxon>
        <taxon>Pseudomonadota</taxon>
        <taxon>Gammaproteobacteria</taxon>
        <taxon>Alteromonadales</taxon>
        <taxon>Pseudoalteromonadaceae</taxon>
        <taxon>Pseudoalteromonas</taxon>
    </lineage>
</organism>
<dbReference type="SMART" id="SM00387">
    <property type="entry name" value="HATPase_c"/>
    <property type="match status" value="1"/>
</dbReference>
<name>A0ABW8KU47_9GAMM</name>
<keyword evidence="5 7" id="KW-0812">Transmembrane</keyword>
<evidence type="ECO:0000256" key="5">
    <source>
        <dbReference type="ARBA" id="ARBA00022692"/>
    </source>
</evidence>
<dbReference type="RefSeq" id="WP_404674494.1">
    <property type="nucleotide sequence ID" value="NZ_JBJDOT010000001.1"/>
</dbReference>
<protein>
    <recommendedName>
        <fullName evidence="3">histidine kinase</fullName>
        <ecNumber evidence="3">2.7.13.3</ecNumber>
    </recommendedName>
</protein>
<evidence type="ECO:0000256" key="6">
    <source>
        <dbReference type="ARBA" id="ARBA00022989"/>
    </source>
</evidence>
<keyword evidence="7" id="KW-0472">Membrane</keyword>
<keyword evidence="10" id="KW-1185">Reference proteome</keyword>
<evidence type="ECO:0000259" key="8">
    <source>
        <dbReference type="PROSITE" id="PS50109"/>
    </source>
</evidence>
<feature type="transmembrane region" description="Helical" evidence="7">
    <location>
        <begin position="325"/>
        <end position="345"/>
    </location>
</feature>
<evidence type="ECO:0000313" key="10">
    <source>
        <dbReference type="Proteomes" id="UP001620262"/>
    </source>
</evidence>
<keyword evidence="4" id="KW-1003">Cell membrane</keyword>
<dbReference type="PANTHER" id="PTHR43065:SF47">
    <property type="match status" value="1"/>
</dbReference>
<comment type="catalytic activity">
    <reaction evidence="1">
        <text>ATP + protein L-histidine = ADP + protein N-phospho-L-histidine.</text>
        <dbReference type="EC" id="2.7.13.3"/>
    </reaction>
</comment>
<sequence>MTKKNNLFYSDKKAVLIKSLFILFVAILIGWLVYEQVYQSKVTIIKERQDEKLVLVSTDLSKELSSIKKLTQLLANGQVLKSNTDLNTLSAQKSDKLINDYFLNFASVSTNISQIRWLERSGKERYRINFSNKKSEIVEVSQLQNKQNRYYFKEGMLVVPPNTFISEIDLNVERGKVVIPHEPTIRVTYRTPADDYLIDGLLVVNFNLDYLFSNIRQYDEKNTQVNILNHDGYWLYNKDPALQFGFMYNQVNNSLANNSPALWQHIIEHDVQSTSRIFHDSLYTFRRFSIVSLREATHRTADSDKEIIILIGSPKELLYNAKMTAFQYAALCSIVLCIVGFGFSYREYLFQQQLLTLSYKLQREKVELDSVNKQLDLTIRQQQQLQASLLEAQKLSSLGLLVAGVAHEMNTPIGGAIISVSNADVAINKLNEAMKAGLTKSQLDKSTQSIEENLGLAKVNLNKAAVLVKSFKKMAIDRHNDDVITCNIRKITEDLLITLNSRLKNSNIKVKTLVETEQDIKSRPGIISQVLENLIMNALTHGFAKNQVGEIEIKIAQAASQSIKLTISDSGVGIKEDSQQFIFEPFYTSARGIGNTGLGLYMVHQWVTQILQGEIKLQSNPHSAERFKTQFIIIIPNIIK</sequence>
<dbReference type="Pfam" id="PF21623">
    <property type="entry name" value="HK_sensor_dom_bact"/>
    <property type="match status" value="1"/>
</dbReference>
<dbReference type="InterPro" id="IPR004358">
    <property type="entry name" value="Sig_transdc_His_kin-like_C"/>
</dbReference>
<dbReference type="InterPro" id="IPR036890">
    <property type="entry name" value="HATPase_C_sf"/>
</dbReference>
<keyword evidence="6 7" id="KW-1133">Transmembrane helix</keyword>
<dbReference type="Gene3D" id="3.30.565.10">
    <property type="entry name" value="Histidine kinase-like ATPase, C-terminal domain"/>
    <property type="match status" value="1"/>
</dbReference>
<comment type="caution">
    <text evidence="9">The sequence shown here is derived from an EMBL/GenBank/DDBJ whole genome shotgun (WGS) entry which is preliminary data.</text>
</comment>
<evidence type="ECO:0000256" key="4">
    <source>
        <dbReference type="ARBA" id="ARBA00022475"/>
    </source>
</evidence>
<dbReference type="CDD" id="cd00075">
    <property type="entry name" value="HATPase"/>
    <property type="match status" value="1"/>
</dbReference>
<dbReference type="GO" id="GO:0016301">
    <property type="term" value="F:kinase activity"/>
    <property type="evidence" value="ECO:0007669"/>
    <property type="project" value="UniProtKB-KW"/>
</dbReference>
<dbReference type="SUPFAM" id="SSF103190">
    <property type="entry name" value="Sensory domain-like"/>
    <property type="match status" value="2"/>
</dbReference>
<dbReference type="SUPFAM" id="SSF55874">
    <property type="entry name" value="ATPase domain of HSP90 chaperone/DNA topoisomerase II/histidine kinase"/>
    <property type="match status" value="1"/>
</dbReference>
<dbReference type="EMBL" id="JBJDOT010000001">
    <property type="protein sequence ID" value="MFK3862420.1"/>
    <property type="molecule type" value="Genomic_DNA"/>
</dbReference>
<gene>
    <name evidence="9" type="ORF">ACI2JU_00710</name>
</gene>
<dbReference type="PANTHER" id="PTHR43065">
    <property type="entry name" value="SENSOR HISTIDINE KINASE"/>
    <property type="match status" value="1"/>
</dbReference>
<accession>A0ABW8KU47</accession>
<keyword evidence="9" id="KW-0808">Transferase</keyword>
<dbReference type="InterPro" id="IPR048760">
    <property type="entry name" value="VP0354-like_sensor_dom"/>
</dbReference>
<dbReference type="Proteomes" id="UP001620262">
    <property type="component" value="Unassembled WGS sequence"/>
</dbReference>
<dbReference type="InterPro" id="IPR005467">
    <property type="entry name" value="His_kinase_dom"/>
</dbReference>
<comment type="subcellular location">
    <subcellularLocation>
        <location evidence="2">Cell membrane</location>
        <topology evidence="2">Multi-pass membrane protein</topology>
    </subcellularLocation>
</comment>
<dbReference type="Pfam" id="PF02518">
    <property type="entry name" value="HATPase_c"/>
    <property type="match status" value="1"/>
</dbReference>
<proteinExistence type="predicted"/>
<evidence type="ECO:0000256" key="2">
    <source>
        <dbReference type="ARBA" id="ARBA00004651"/>
    </source>
</evidence>
<dbReference type="PRINTS" id="PR00344">
    <property type="entry name" value="BCTRLSENSOR"/>
</dbReference>
<evidence type="ECO:0000256" key="7">
    <source>
        <dbReference type="SAM" id="Phobius"/>
    </source>
</evidence>